<name>X1HRG2_9ZZZZ</name>
<organism evidence="1">
    <name type="scientific">marine sediment metagenome</name>
    <dbReference type="NCBI Taxonomy" id="412755"/>
    <lineage>
        <taxon>unclassified sequences</taxon>
        <taxon>metagenomes</taxon>
        <taxon>ecological metagenomes</taxon>
    </lineage>
</organism>
<feature type="non-terminal residue" evidence="1">
    <location>
        <position position="38"/>
    </location>
</feature>
<feature type="non-terminal residue" evidence="1">
    <location>
        <position position="1"/>
    </location>
</feature>
<protein>
    <submittedName>
        <fullName evidence="1">Uncharacterized protein</fullName>
    </submittedName>
</protein>
<reference evidence="1" key="1">
    <citation type="journal article" date="2014" name="Front. Microbiol.">
        <title>High frequency of phylogenetically diverse reductive dehalogenase-homologous genes in deep subseafloor sedimentary metagenomes.</title>
        <authorList>
            <person name="Kawai M."/>
            <person name="Futagami T."/>
            <person name="Toyoda A."/>
            <person name="Takaki Y."/>
            <person name="Nishi S."/>
            <person name="Hori S."/>
            <person name="Arai W."/>
            <person name="Tsubouchi T."/>
            <person name="Morono Y."/>
            <person name="Uchiyama I."/>
            <person name="Ito T."/>
            <person name="Fujiyama A."/>
            <person name="Inagaki F."/>
            <person name="Takami H."/>
        </authorList>
    </citation>
    <scope>NUCLEOTIDE SEQUENCE</scope>
    <source>
        <strain evidence="1">Expedition CK06-06</strain>
    </source>
</reference>
<evidence type="ECO:0000313" key="1">
    <source>
        <dbReference type="EMBL" id="GAH59645.1"/>
    </source>
</evidence>
<comment type="caution">
    <text evidence="1">The sequence shown here is derived from an EMBL/GenBank/DDBJ whole genome shotgun (WGS) entry which is preliminary data.</text>
</comment>
<proteinExistence type="predicted"/>
<accession>X1HRG2</accession>
<dbReference type="AlphaFoldDB" id="X1HRG2"/>
<gene>
    <name evidence="1" type="ORF">S03H2_27245</name>
</gene>
<sequence>VCGEARSYTGAPIDHARVSYRVVREVRLPDWWYYWYPG</sequence>
<dbReference type="EMBL" id="BARU01016236">
    <property type="protein sequence ID" value="GAH59645.1"/>
    <property type="molecule type" value="Genomic_DNA"/>
</dbReference>